<dbReference type="eggNOG" id="ENOG502S0G1">
    <property type="taxonomic scope" value="Eukaryota"/>
</dbReference>
<keyword evidence="1 2" id="KW-0812">Transmembrane</keyword>
<name>A0A023B1E1_GRENI</name>
<dbReference type="VEuPathDB" id="CryptoDB:GNI_131110"/>
<evidence type="ECO:0000256" key="1">
    <source>
        <dbReference type="SAM" id="Phobius"/>
    </source>
</evidence>
<gene>
    <name evidence="2" type="ORF">GNI_131110</name>
</gene>
<evidence type="ECO:0000313" key="3">
    <source>
        <dbReference type="Proteomes" id="UP000019763"/>
    </source>
</evidence>
<feature type="transmembrane region" description="Helical" evidence="1">
    <location>
        <begin position="124"/>
        <end position="143"/>
    </location>
</feature>
<sequence length="269" mass="29806">MISHFHYPGAVEQQEELLLHGGSPMAGGFTDRMEESGAKIEEVLSRFQLDCGHLFFAAGIASCFTGFMALLHSLWGLSITGTIESLFLLGFSVVIMLMDFPGIPKWAAPVRYAVRRQMKVITKVTGRGAGYVYLSGMAIVILWSSSSYRSSSVGLLFGLALSSVVLVVGLVGFFVGLRKSLILEKIRKQVSNHYKGNVTEVYRKYAISDAAHGLQFDEFNRLCGDYSNGQYMFHSGDLWLIYSALDDNSKGAINEREFNDWVSGMMTYL</sequence>
<dbReference type="Proteomes" id="UP000019763">
    <property type="component" value="Unassembled WGS sequence"/>
</dbReference>
<proteinExistence type="predicted"/>
<keyword evidence="3" id="KW-1185">Reference proteome</keyword>
<feature type="transmembrane region" description="Helical" evidence="1">
    <location>
        <begin position="86"/>
        <end position="103"/>
    </location>
</feature>
<dbReference type="OrthoDB" id="423534at2759"/>
<feature type="transmembrane region" description="Helical" evidence="1">
    <location>
        <begin position="54"/>
        <end position="74"/>
    </location>
</feature>
<accession>A0A023B1E1</accession>
<feature type="transmembrane region" description="Helical" evidence="1">
    <location>
        <begin position="155"/>
        <end position="177"/>
    </location>
</feature>
<dbReference type="AlphaFoldDB" id="A0A023B1E1"/>
<organism evidence="2 3">
    <name type="scientific">Gregarina niphandrodes</name>
    <name type="common">Septate eugregarine</name>
    <dbReference type="NCBI Taxonomy" id="110365"/>
    <lineage>
        <taxon>Eukaryota</taxon>
        <taxon>Sar</taxon>
        <taxon>Alveolata</taxon>
        <taxon>Apicomplexa</taxon>
        <taxon>Conoidasida</taxon>
        <taxon>Gregarinasina</taxon>
        <taxon>Eugregarinorida</taxon>
        <taxon>Gregarinidae</taxon>
        <taxon>Gregarina</taxon>
    </lineage>
</organism>
<comment type="caution">
    <text evidence="2">The sequence shown here is derived from an EMBL/GenBank/DDBJ whole genome shotgun (WGS) entry which is preliminary data.</text>
</comment>
<protein>
    <submittedName>
        <fullName evidence="2">Apicomplexan with signal peptide and 3 transmembrane domain protein</fullName>
    </submittedName>
</protein>
<evidence type="ECO:0000313" key="2">
    <source>
        <dbReference type="EMBL" id="EZG47483.1"/>
    </source>
</evidence>
<dbReference type="EMBL" id="AFNH02000978">
    <property type="protein sequence ID" value="EZG47483.1"/>
    <property type="molecule type" value="Genomic_DNA"/>
</dbReference>
<dbReference type="GeneID" id="22914591"/>
<reference evidence="2" key="1">
    <citation type="submission" date="2013-12" db="EMBL/GenBank/DDBJ databases">
        <authorList>
            <person name="Omoto C.K."/>
            <person name="Sibley D."/>
            <person name="Venepally P."/>
            <person name="Hadjithomas M."/>
            <person name="Karamycheva S."/>
            <person name="Brunk B."/>
            <person name="Roos D."/>
            <person name="Caler E."/>
            <person name="Lorenzi H."/>
        </authorList>
    </citation>
    <scope>NUCLEOTIDE SEQUENCE</scope>
</reference>
<keyword evidence="1" id="KW-1133">Transmembrane helix</keyword>
<dbReference type="OMA" id="AKHRIMI"/>
<keyword evidence="1" id="KW-0472">Membrane</keyword>
<dbReference type="RefSeq" id="XP_011132169.1">
    <property type="nucleotide sequence ID" value="XM_011133867.1"/>
</dbReference>